<comment type="subcellular location">
    <subcellularLocation>
        <location evidence="1">Cell inner membrane</location>
        <topology evidence="1">Multi-pass membrane protein</topology>
    </subcellularLocation>
</comment>
<evidence type="ECO:0000256" key="1">
    <source>
        <dbReference type="ARBA" id="ARBA00004429"/>
    </source>
</evidence>
<feature type="transmembrane region" description="Helical" evidence="6">
    <location>
        <begin position="34"/>
        <end position="51"/>
    </location>
</feature>
<feature type="transmembrane region" description="Helical" evidence="6">
    <location>
        <begin position="393"/>
        <end position="413"/>
    </location>
</feature>
<evidence type="ECO:0000313" key="8">
    <source>
        <dbReference type="Proteomes" id="UP000585050"/>
    </source>
</evidence>
<dbReference type="GO" id="GO:0005886">
    <property type="term" value="C:plasma membrane"/>
    <property type="evidence" value="ECO:0007669"/>
    <property type="project" value="UniProtKB-SubCell"/>
</dbReference>
<protein>
    <submittedName>
        <fullName evidence="7">L-fucose:H+ symporter permease</fullName>
    </submittedName>
</protein>
<reference evidence="7 8" key="1">
    <citation type="submission" date="2020-04" db="EMBL/GenBank/DDBJ databases">
        <title>Flammeovirga sp. SR4, a novel species isolated from seawater.</title>
        <authorList>
            <person name="Wang X."/>
        </authorList>
    </citation>
    <scope>NUCLEOTIDE SEQUENCE [LARGE SCALE GENOMIC DNA]</scope>
    <source>
        <strain evidence="7 8">SR4</strain>
    </source>
</reference>
<dbReference type="NCBIfam" id="TIGR00885">
    <property type="entry name" value="fucP"/>
    <property type="match status" value="1"/>
</dbReference>
<name>A0A7X8SN93_9BACT</name>
<dbReference type="InterPro" id="IPR005275">
    <property type="entry name" value="Lfuc_symporter_FucP"/>
</dbReference>
<keyword evidence="3 6" id="KW-0812">Transmembrane</keyword>
<dbReference type="PANTHER" id="PTHR43702">
    <property type="entry name" value="L-FUCOSE-PROTON SYMPORTER"/>
    <property type="match status" value="1"/>
</dbReference>
<sequence>MSEITINNIDLNKEEQVEKPAPNTKEEKVVEKKYLVPFVLITSLFALWGFANDITNPMVSAFKTVMDISNFKASFVQFAFYGGYFTMALPAAILIKKYSYKSVILIGMGLYATGTLLFIPAAQFQMFGFFLASYYILTFGLAFLETTANPLILSLGSKSTSTQRLNLAQAFNPIGSLTGMFVAQQFILSKLQSAEKSAEGKSLFATLPEAEQAIIRSHDLMVIRDPYVMLGLVVLIIGIVIAVTKIPSEKKREDNFSLKATINRLLDNTTYKEGVIAQIFYVGAQIMCWTFIIQYAENLGYSKAEAQSFNIIAMVLFLTGRFVATFMMRFVSAALLLSIFAFGGVALMCVTIFVGGDIGLYALIGTSLFMSLMFPTIYGIALEGLDNDTEFGAAGLVMAIVGGALMPPIQGAIVDMGEVMGHPSVNISFLLPLVCFCFISIFGYRRFISTKK</sequence>
<keyword evidence="4 6" id="KW-1133">Transmembrane helix</keyword>
<dbReference type="InterPro" id="IPR036259">
    <property type="entry name" value="MFS_trans_sf"/>
</dbReference>
<dbReference type="Proteomes" id="UP000585050">
    <property type="component" value="Unassembled WGS sequence"/>
</dbReference>
<dbReference type="AlphaFoldDB" id="A0A7X8SN93"/>
<dbReference type="RefSeq" id="WP_168884044.1">
    <property type="nucleotide sequence ID" value="NZ_JABAIL010000006.1"/>
</dbReference>
<feature type="transmembrane region" description="Helical" evidence="6">
    <location>
        <begin position="274"/>
        <end position="296"/>
    </location>
</feature>
<dbReference type="GO" id="GO:0015535">
    <property type="term" value="F:fucose:proton symporter activity"/>
    <property type="evidence" value="ECO:0007669"/>
    <property type="project" value="InterPro"/>
</dbReference>
<dbReference type="CDD" id="cd17394">
    <property type="entry name" value="MFS_FucP_like"/>
    <property type="match status" value="1"/>
</dbReference>
<keyword evidence="5 6" id="KW-0472">Membrane</keyword>
<evidence type="ECO:0000256" key="6">
    <source>
        <dbReference type="SAM" id="Phobius"/>
    </source>
</evidence>
<feature type="transmembrane region" description="Helical" evidence="6">
    <location>
        <begin position="425"/>
        <end position="444"/>
    </location>
</feature>
<comment type="caution">
    <text evidence="7">The sequence shown here is derived from an EMBL/GenBank/DDBJ whole genome shotgun (WGS) entry which is preliminary data.</text>
</comment>
<dbReference type="Pfam" id="PF07690">
    <property type="entry name" value="MFS_1"/>
    <property type="match status" value="1"/>
</dbReference>
<accession>A0A7X8SN93</accession>
<evidence type="ECO:0000256" key="2">
    <source>
        <dbReference type="ARBA" id="ARBA00022475"/>
    </source>
</evidence>
<feature type="transmembrane region" description="Helical" evidence="6">
    <location>
        <begin position="227"/>
        <end position="244"/>
    </location>
</feature>
<evidence type="ECO:0000256" key="5">
    <source>
        <dbReference type="ARBA" id="ARBA00023136"/>
    </source>
</evidence>
<organism evidence="7 8">
    <name type="scientific">Flammeovirga agarivorans</name>
    <dbReference type="NCBI Taxonomy" id="2726742"/>
    <lineage>
        <taxon>Bacteria</taxon>
        <taxon>Pseudomonadati</taxon>
        <taxon>Bacteroidota</taxon>
        <taxon>Cytophagia</taxon>
        <taxon>Cytophagales</taxon>
        <taxon>Flammeovirgaceae</taxon>
        <taxon>Flammeovirga</taxon>
    </lineage>
</organism>
<evidence type="ECO:0000313" key="7">
    <source>
        <dbReference type="EMBL" id="NLR93330.1"/>
    </source>
</evidence>
<gene>
    <name evidence="7" type="primary">fucP</name>
    <name evidence="7" type="ORF">HGP29_19195</name>
</gene>
<evidence type="ECO:0000256" key="4">
    <source>
        <dbReference type="ARBA" id="ARBA00022989"/>
    </source>
</evidence>
<feature type="transmembrane region" description="Helical" evidence="6">
    <location>
        <begin position="360"/>
        <end position="381"/>
    </location>
</feature>
<dbReference type="SUPFAM" id="SSF103473">
    <property type="entry name" value="MFS general substrate transporter"/>
    <property type="match status" value="1"/>
</dbReference>
<dbReference type="Gene3D" id="1.20.1250.20">
    <property type="entry name" value="MFS general substrate transporter like domains"/>
    <property type="match status" value="2"/>
</dbReference>
<keyword evidence="2" id="KW-1003">Cell membrane</keyword>
<dbReference type="EMBL" id="JABAIL010000006">
    <property type="protein sequence ID" value="NLR93330.1"/>
    <property type="molecule type" value="Genomic_DNA"/>
</dbReference>
<feature type="transmembrane region" description="Helical" evidence="6">
    <location>
        <begin position="102"/>
        <end position="121"/>
    </location>
</feature>
<dbReference type="InterPro" id="IPR050375">
    <property type="entry name" value="MFS_TsgA-like"/>
</dbReference>
<dbReference type="PANTHER" id="PTHR43702:SF11">
    <property type="entry name" value="L-FUCOSE-PROTON SYMPORTER"/>
    <property type="match status" value="1"/>
</dbReference>
<feature type="transmembrane region" description="Helical" evidence="6">
    <location>
        <begin position="71"/>
        <end position="95"/>
    </location>
</feature>
<keyword evidence="8" id="KW-1185">Reference proteome</keyword>
<evidence type="ECO:0000256" key="3">
    <source>
        <dbReference type="ARBA" id="ARBA00022692"/>
    </source>
</evidence>
<feature type="transmembrane region" description="Helical" evidence="6">
    <location>
        <begin position="308"/>
        <end position="327"/>
    </location>
</feature>
<feature type="transmembrane region" description="Helical" evidence="6">
    <location>
        <begin position="334"/>
        <end position="354"/>
    </location>
</feature>
<proteinExistence type="predicted"/>
<feature type="transmembrane region" description="Helical" evidence="6">
    <location>
        <begin position="165"/>
        <end position="187"/>
    </location>
</feature>
<dbReference type="InterPro" id="IPR011701">
    <property type="entry name" value="MFS"/>
</dbReference>